<keyword evidence="13 24" id="KW-1133">Transmembrane helix</keyword>
<feature type="transmembrane region" description="Helical" evidence="24">
    <location>
        <begin position="275"/>
        <end position="298"/>
    </location>
</feature>
<dbReference type="GO" id="GO:0016024">
    <property type="term" value="P:CDP-diacylglycerol biosynthetic process"/>
    <property type="evidence" value="ECO:0007669"/>
    <property type="project" value="TreeGrafter"/>
</dbReference>
<evidence type="ECO:0000256" key="3">
    <source>
        <dbReference type="ARBA" id="ARBA00005119"/>
    </source>
</evidence>
<evidence type="ECO:0000256" key="21">
    <source>
        <dbReference type="ARBA" id="ARBA00032396"/>
    </source>
</evidence>
<feature type="transmembrane region" description="Helical" evidence="24">
    <location>
        <begin position="127"/>
        <end position="148"/>
    </location>
</feature>
<keyword evidence="8" id="KW-1003">Cell membrane</keyword>
<evidence type="ECO:0000256" key="19">
    <source>
        <dbReference type="ARBA" id="ARBA00031825"/>
    </source>
</evidence>
<comment type="subcellular location">
    <subcellularLocation>
        <location evidence="2">Cell membrane</location>
        <topology evidence="2">Multi-pass membrane protein</topology>
    </subcellularLocation>
</comment>
<organism evidence="25 26">
    <name type="scientific">Mycoplasmopsis mustelae</name>
    <dbReference type="NCBI Taxonomy" id="171289"/>
    <lineage>
        <taxon>Bacteria</taxon>
        <taxon>Bacillati</taxon>
        <taxon>Mycoplasmatota</taxon>
        <taxon>Mycoplasmoidales</taxon>
        <taxon>Metamycoplasmataceae</taxon>
        <taxon>Mycoplasmopsis</taxon>
    </lineage>
</organism>
<evidence type="ECO:0000256" key="10">
    <source>
        <dbReference type="ARBA" id="ARBA00022679"/>
    </source>
</evidence>
<keyword evidence="10 25" id="KW-0808">Transferase</keyword>
<comment type="pathway">
    <text evidence="4">Lipid metabolism.</text>
</comment>
<dbReference type="Pfam" id="PF01148">
    <property type="entry name" value="CTP_transf_1"/>
    <property type="match status" value="1"/>
</dbReference>
<evidence type="ECO:0000256" key="2">
    <source>
        <dbReference type="ARBA" id="ARBA00004651"/>
    </source>
</evidence>
<evidence type="ECO:0000256" key="5">
    <source>
        <dbReference type="ARBA" id="ARBA00010185"/>
    </source>
</evidence>
<evidence type="ECO:0000256" key="20">
    <source>
        <dbReference type="ARBA" id="ARBA00032253"/>
    </source>
</evidence>
<evidence type="ECO:0000256" key="13">
    <source>
        <dbReference type="ARBA" id="ARBA00022989"/>
    </source>
</evidence>
<dbReference type="GO" id="GO:0005886">
    <property type="term" value="C:plasma membrane"/>
    <property type="evidence" value="ECO:0007669"/>
    <property type="project" value="UniProtKB-SubCell"/>
</dbReference>
<keyword evidence="26" id="KW-1185">Reference proteome</keyword>
<evidence type="ECO:0000313" key="25">
    <source>
        <dbReference type="EMBL" id="TDV23035.1"/>
    </source>
</evidence>
<evidence type="ECO:0000256" key="14">
    <source>
        <dbReference type="ARBA" id="ARBA00023098"/>
    </source>
</evidence>
<evidence type="ECO:0000256" key="24">
    <source>
        <dbReference type="SAM" id="Phobius"/>
    </source>
</evidence>
<sequence>MNQIQTNKPKKLMSQRVIPAGILTIFLVVLCVIVRYSFYWSLPLYNSNITLFWAIRVIAILLVTVLAFWLFYELNNSYLSHKIFATIQSFFSLGLLFVGLPFFAQVITNTDTELKNSVFTYLIWSDWQSHLLLFVLVVIYFIFRTLIVKDIAIKELLIKTLSYFLSLLFLDIFLKVFLYLNTIESGIEFIVWFILIATFYDMGGFFGGWLFGGKVFAKKMAPIISPKKTWEGALVGYISSLIISFIFIYSYYAAAKSYQISSDIGSLINNLGTNGAAIIAFLTIAPILALVGDLYFSLIKRQLGVKDFSNILKGHGGLLDRVDSVSFVFFGWSLFALIL</sequence>
<dbReference type="GO" id="GO:0004605">
    <property type="term" value="F:phosphatidate cytidylyltransferase activity"/>
    <property type="evidence" value="ECO:0007669"/>
    <property type="project" value="UniProtKB-EC"/>
</dbReference>
<evidence type="ECO:0000256" key="7">
    <source>
        <dbReference type="ARBA" id="ARBA00019373"/>
    </source>
</evidence>
<dbReference type="Proteomes" id="UP000295757">
    <property type="component" value="Unassembled WGS sequence"/>
</dbReference>
<dbReference type="EMBL" id="SOCN01000004">
    <property type="protein sequence ID" value="TDV23035.1"/>
    <property type="molecule type" value="Genomic_DNA"/>
</dbReference>
<feature type="transmembrane region" description="Helical" evidence="24">
    <location>
        <begin position="51"/>
        <end position="71"/>
    </location>
</feature>
<keyword evidence="9" id="KW-0444">Lipid biosynthesis</keyword>
<comment type="pathway">
    <text evidence="3">Phospholipid metabolism; CDP-diacylglycerol biosynthesis; CDP-diacylglycerol from sn-glycerol 3-phosphate: step 3/3.</text>
</comment>
<evidence type="ECO:0000256" key="23">
    <source>
        <dbReference type="ARBA" id="ARBA00033406"/>
    </source>
</evidence>
<dbReference type="PANTHER" id="PTHR46382">
    <property type="entry name" value="PHOSPHATIDATE CYTIDYLYLTRANSFERASE"/>
    <property type="match status" value="1"/>
</dbReference>
<reference evidence="25 26" key="1">
    <citation type="submission" date="2019-03" db="EMBL/GenBank/DDBJ databases">
        <title>Genomic Encyclopedia of Archaeal and Bacterial Type Strains, Phase II (KMG-II): from individual species to whole genera.</title>
        <authorList>
            <person name="Goeker M."/>
        </authorList>
    </citation>
    <scope>NUCLEOTIDE SEQUENCE [LARGE SCALE GENOMIC DNA]</scope>
    <source>
        <strain evidence="25 26">ATCC 35214</strain>
    </source>
</reference>
<keyword evidence="16" id="KW-0594">Phospholipid biosynthesis</keyword>
<dbReference type="AlphaFoldDB" id="A0A4R7UBV3"/>
<dbReference type="PANTHER" id="PTHR46382:SF1">
    <property type="entry name" value="PHOSPHATIDATE CYTIDYLYLTRANSFERASE"/>
    <property type="match status" value="1"/>
</dbReference>
<gene>
    <name evidence="25" type="ORF">BCF59_0658</name>
</gene>
<comment type="similarity">
    <text evidence="5">Belongs to the CDS family.</text>
</comment>
<feature type="transmembrane region" description="Helical" evidence="24">
    <location>
        <begin position="232"/>
        <end position="255"/>
    </location>
</feature>
<evidence type="ECO:0000256" key="6">
    <source>
        <dbReference type="ARBA" id="ARBA00012487"/>
    </source>
</evidence>
<keyword evidence="14" id="KW-0443">Lipid metabolism</keyword>
<name>A0A4R7UBV3_9BACT</name>
<keyword evidence="11 24" id="KW-0812">Transmembrane</keyword>
<evidence type="ECO:0000256" key="12">
    <source>
        <dbReference type="ARBA" id="ARBA00022695"/>
    </source>
</evidence>
<protein>
    <recommendedName>
        <fullName evidence="7">Phosphatidate cytidylyltransferase</fullName>
        <ecNumber evidence="6">2.7.7.41</ecNumber>
    </recommendedName>
    <alternativeName>
        <fullName evidence="20">CDP-DAG synthase</fullName>
    </alternativeName>
    <alternativeName>
        <fullName evidence="22">CDP-DG synthase</fullName>
    </alternativeName>
    <alternativeName>
        <fullName evidence="18">CDP-diacylglycerol synthase</fullName>
    </alternativeName>
    <alternativeName>
        <fullName evidence="21">CDP-diglyceride pyrophosphorylase</fullName>
    </alternativeName>
    <alternativeName>
        <fullName evidence="23">CDP-diglyceride synthase</fullName>
    </alternativeName>
    <alternativeName>
        <fullName evidence="19">CTP:phosphatidate cytidylyltransferase</fullName>
    </alternativeName>
</protein>
<feature type="transmembrane region" description="Helical" evidence="24">
    <location>
        <begin position="160"/>
        <end position="183"/>
    </location>
</feature>
<feature type="transmembrane region" description="Helical" evidence="24">
    <location>
        <begin position="20"/>
        <end position="39"/>
    </location>
</feature>
<evidence type="ECO:0000256" key="22">
    <source>
        <dbReference type="ARBA" id="ARBA00032743"/>
    </source>
</evidence>
<evidence type="ECO:0000256" key="9">
    <source>
        <dbReference type="ARBA" id="ARBA00022516"/>
    </source>
</evidence>
<proteinExistence type="inferred from homology"/>
<evidence type="ECO:0000256" key="1">
    <source>
        <dbReference type="ARBA" id="ARBA00001698"/>
    </source>
</evidence>
<dbReference type="EC" id="2.7.7.41" evidence="6"/>
<comment type="caution">
    <text evidence="25">The sequence shown here is derived from an EMBL/GenBank/DDBJ whole genome shotgun (WGS) entry which is preliminary data.</text>
</comment>
<accession>A0A4R7UBV3</accession>
<evidence type="ECO:0000256" key="11">
    <source>
        <dbReference type="ARBA" id="ARBA00022692"/>
    </source>
</evidence>
<evidence type="ECO:0000313" key="26">
    <source>
        <dbReference type="Proteomes" id="UP000295757"/>
    </source>
</evidence>
<dbReference type="RefSeq" id="WP_166666801.1">
    <property type="nucleotide sequence ID" value="NZ_SOCN01000004.1"/>
</dbReference>
<evidence type="ECO:0000256" key="18">
    <source>
        <dbReference type="ARBA" id="ARBA00029893"/>
    </source>
</evidence>
<evidence type="ECO:0000256" key="4">
    <source>
        <dbReference type="ARBA" id="ARBA00005189"/>
    </source>
</evidence>
<evidence type="ECO:0000256" key="17">
    <source>
        <dbReference type="ARBA" id="ARBA00023264"/>
    </source>
</evidence>
<evidence type="ECO:0000256" key="15">
    <source>
        <dbReference type="ARBA" id="ARBA00023136"/>
    </source>
</evidence>
<evidence type="ECO:0000256" key="16">
    <source>
        <dbReference type="ARBA" id="ARBA00023209"/>
    </source>
</evidence>
<feature type="transmembrane region" description="Helical" evidence="24">
    <location>
        <begin position="189"/>
        <end position="211"/>
    </location>
</feature>
<comment type="catalytic activity">
    <reaction evidence="1">
        <text>a 1,2-diacyl-sn-glycero-3-phosphate + CTP + H(+) = a CDP-1,2-diacyl-sn-glycerol + diphosphate</text>
        <dbReference type="Rhea" id="RHEA:16229"/>
        <dbReference type="ChEBI" id="CHEBI:15378"/>
        <dbReference type="ChEBI" id="CHEBI:33019"/>
        <dbReference type="ChEBI" id="CHEBI:37563"/>
        <dbReference type="ChEBI" id="CHEBI:58332"/>
        <dbReference type="ChEBI" id="CHEBI:58608"/>
        <dbReference type="EC" id="2.7.7.41"/>
    </reaction>
</comment>
<keyword evidence="15 24" id="KW-0472">Membrane</keyword>
<evidence type="ECO:0000256" key="8">
    <source>
        <dbReference type="ARBA" id="ARBA00022475"/>
    </source>
</evidence>
<feature type="transmembrane region" description="Helical" evidence="24">
    <location>
        <begin position="83"/>
        <end position="107"/>
    </location>
</feature>
<keyword evidence="12 25" id="KW-0548">Nucleotidyltransferase</keyword>
<keyword evidence="17" id="KW-1208">Phospholipid metabolism</keyword>